<dbReference type="Pfam" id="PF07715">
    <property type="entry name" value="Plug"/>
    <property type="match status" value="1"/>
</dbReference>
<keyword evidence="9 10" id="KW-0998">Cell outer membrane</keyword>
<dbReference type="SUPFAM" id="SSF56935">
    <property type="entry name" value="Porins"/>
    <property type="match status" value="1"/>
</dbReference>
<evidence type="ECO:0000256" key="12">
    <source>
        <dbReference type="SAM" id="SignalP"/>
    </source>
</evidence>
<accession>A0A318JBI7</accession>
<keyword evidence="6 11" id="KW-0798">TonB box</keyword>
<dbReference type="InterPro" id="IPR037066">
    <property type="entry name" value="Plug_dom_sf"/>
</dbReference>
<dbReference type="InterPro" id="IPR039426">
    <property type="entry name" value="TonB-dep_rcpt-like"/>
</dbReference>
<name>A0A318JBI7_9BURK</name>
<feature type="chain" id="PRO_5016426738" evidence="12">
    <location>
        <begin position="33"/>
        <end position="994"/>
    </location>
</feature>
<evidence type="ECO:0000256" key="7">
    <source>
        <dbReference type="ARBA" id="ARBA00023136"/>
    </source>
</evidence>
<dbReference type="InterPro" id="IPR036942">
    <property type="entry name" value="Beta-barrel_TonB_sf"/>
</dbReference>
<evidence type="ECO:0000256" key="3">
    <source>
        <dbReference type="ARBA" id="ARBA00022448"/>
    </source>
</evidence>
<evidence type="ECO:0000259" key="14">
    <source>
        <dbReference type="Pfam" id="PF07715"/>
    </source>
</evidence>
<reference evidence="15 16" key="1">
    <citation type="submission" date="2018-05" db="EMBL/GenBank/DDBJ databases">
        <title>Genomic Encyclopedia of Type Strains, Phase IV (KMG-IV): sequencing the most valuable type-strain genomes for metagenomic binning, comparative biology and taxonomic classification.</title>
        <authorList>
            <person name="Goeker M."/>
        </authorList>
    </citation>
    <scope>NUCLEOTIDE SEQUENCE [LARGE SCALE GENOMIC DNA]</scope>
    <source>
        <strain evidence="15 16">DSM 19792</strain>
    </source>
</reference>
<dbReference type="AlphaFoldDB" id="A0A318JBI7"/>
<evidence type="ECO:0000313" key="16">
    <source>
        <dbReference type="Proteomes" id="UP000247792"/>
    </source>
</evidence>
<dbReference type="GO" id="GO:0009279">
    <property type="term" value="C:cell outer membrane"/>
    <property type="evidence" value="ECO:0007669"/>
    <property type="project" value="UniProtKB-SubCell"/>
</dbReference>
<dbReference type="PANTHER" id="PTHR47234">
    <property type="match status" value="1"/>
</dbReference>
<comment type="caution">
    <text evidence="15">The sequence shown here is derived from an EMBL/GenBank/DDBJ whole genome shotgun (WGS) entry which is preliminary data.</text>
</comment>
<comment type="similarity">
    <text evidence="2 10 11">Belongs to the TonB-dependent receptor family.</text>
</comment>
<proteinExistence type="inferred from homology"/>
<feature type="domain" description="TonB-dependent receptor plug" evidence="14">
    <location>
        <begin position="58"/>
        <end position="175"/>
    </location>
</feature>
<evidence type="ECO:0000256" key="4">
    <source>
        <dbReference type="ARBA" id="ARBA00022452"/>
    </source>
</evidence>
<feature type="signal peptide" evidence="12">
    <location>
        <begin position="1"/>
        <end position="32"/>
    </location>
</feature>
<evidence type="ECO:0000256" key="5">
    <source>
        <dbReference type="ARBA" id="ARBA00022692"/>
    </source>
</evidence>
<keyword evidence="4 10" id="KW-1134">Transmembrane beta strand</keyword>
<dbReference type="OrthoDB" id="8530571at2"/>
<keyword evidence="16" id="KW-1185">Reference proteome</keyword>
<organism evidence="15 16">
    <name type="scientific">Undibacterium pigrum</name>
    <dbReference type="NCBI Taxonomy" id="401470"/>
    <lineage>
        <taxon>Bacteria</taxon>
        <taxon>Pseudomonadati</taxon>
        <taxon>Pseudomonadota</taxon>
        <taxon>Betaproteobacteria</taxon>
        <taxon>Burkholderiales</taxon>
        <taxon>Oxalobacteraceae</taxon>
        <taxon>Undibacterium</taxon>
    </lineage>
</organism>
<feature type="domain" description="TonB-dependent receptor-like beta-barrel" evidence="13">
    <location>
        <begin position="380"/>
        <end position="959"/>
    </location>
</feature>
<dbReference type="Pfam" id="PF00593">
    <property type="entry name" value="TonB_dep_Rec_b-barrel"/>
    <property type="match status" value="1"/>
</dbReference>
<comment type="subcellular location">
    <subcellularLocation>
        <location evidence="1 10">Cell outer membrane</location>
        <topology evidence="1 10">Multi-pass membrane protein</topology>
    </subcellularLocation>
</comment>
<dbReference type="Gene3D" id="2.40.170.20">
    <property type="entry name" value="TonB-dependent receptor, beta-barrel domain"/>
    <property type="match status" value="1"/>
</dbReference>
<evidence type="ECO:0000256" key="11">
    <source>
        <dbReference type="RuleBase" id="RU003357"/>
    </source>
</evidence>
<evidence type="ECO:0000256" key="9">
    <source>
        <dbReference type="ARBA" id="ARBA00023237"/>
    </source>
</evidence>
<protein>
    <submittedName>
        <fullName evidence="15">TonB-dependent receptor-like protein</fullName>
    </submittedName>
</protein>
<keyword evidence="5 10" id="KW-0812">Transmembrane</keyword>
<keyword evidence="3 10" id="KW-0813">Transport</keyword>
<dbReference type="Proteomes" id="UP000247792">
    <property type="component" value="Unassembled WGS sequence"/>
</dbReference>
<dbReference type="PANTHER" id="PTHR47234:SF2">
    <property type="entry name" value="TONB-DEPENDENT RECEPTOR"/>
    <property type="match status" value="1"/>
</dbReference>
<keyword evidence="7 10" id="KW-0472">Membrane</keyword>
<evidence type="ECO:0000256" key="6">
    <source>
        <dbReference type="ARBA" id="ARBA00023077"/>
    </source>
</evidence>
<dbReference type="EMBL" id="QJKB01000003">
    <property type="protein sequence ID" value="PXX44217.1"/>
    <property type="molecule type" value="Genomic_DNA"/>
</dbReference>
<evidence type="ECO:0000256" key="2">
    <source>
        <dbReference type="ARBA" id="ARBA00009810"/>
    </source>
</evidence>
<evidence type="ECO:0000256" key="1">
    <source>
        <dbReference type="ARBA" id="ARBA00004571"/>
    </source>
</evidence>
<evidence type="ECO:0000256" key="10">
    <source>
        <dbReference type="PROSITE-ProRule" id="PRU01360"/>
    </source>
</evidence>
<keyword evidence="8 15" id="KW-0675">Receptor</keyword>
<dbReference type="Gene3D" id="2.170.130.10">
    <property type="entry name" value="TonB-dependent receptor, plug domain"/>
    <property type="match status" value="1"/>
</dbReference>
<dbReference type="InterPro" id="IPR012910">
    <property type="entry name" value="Plug_dom"/>
</dbReference>
<gene>
    <name evidence="15" type="ORF">DFR42_103486</name>
</gene>
<keyword evidence="12" id="KW-0732">Signal</keyword>
<dbReference type="PROSITE" id="PS52016">
    <property type="entry name" value="TONB_DEPENDENT_REC_3"/>
    <property type="match status" value="1"/>
</dbReference>
<sequence>MKNRKMKIRETVMTRALCLAFGSMMLPVAVQAQDNTPEAEKNTQRVEITGSSIKRIDKEQASPIQIVKREQIEQMGASTLQQVLANISANVPDLKDSQSLFTGMDGASSANLRGLGTQATLVLLNGRRLSSYGATYGFQYQFVNIDSIPVDAIERVEILADGASAIYGSDAIAGVINVITKTSYRGLDVRVNAQKSMQTNSNGEYGAAFTYGFGDLAKDKFNIFGTLSYYQRDAVYLPEILSSIPDDYYKYHPSFLTNMRITEGSGPGVLNPGTLFAFSSVGTNRAPAQGCPTPLSLKADGSNTTCALNTLNLGKFWVPSSKRTNGFISAHFDINDNVQAFAELAVTHIDLTTAVGPPNFSSGDYPSWYARNTGVKLNTLTFPYLSAKNPYNTLPAKLQGNMGGVAGISYRFLDAAGLAKQSTVDDEFRLVAGLKGNTGRWDWETALTLAETHSVMNQRGSNPSVSGLLAAFGPYTTDPKTGYTIMSDNPAYKFGVDNASNRALLEKMYPNVQYPSWDKVANLDGKISGKIATLPAGDLMMAAGFNLNYENYSSPGDTAAANGDIWWQGGSWFKGQRTSQALFAEFLAPITRSIEADFAIRDDKYPGFDNNIVPKVGLKVQALNTLLVRGTYSEGFRAPSLAESGTGGIYAVSQVQDPIRCAQTNAIADVLMKSANASDVTTGKNLLNSECSAYNIGGVTSPNSKLMPEKARISTVGFVFQPTKDFDISADYYFINRKNEINPENYNQLLERAIAKFGPDIADVPGVMLRTPVSPQDKANQGQAAAVCAANPGLCSKLPVYTVGQVGGMIGSYINQSQTLVDGFDVNANARFGLGEYGRLNLGLQTTIARRFIVKGADGEWQENSVGAYNSPRITGRFSALWNYGQWDLALAANYTGPQRLQGVGGWYDPSYDQESCETRLDTPKSLCSKGIASITTWTSNISWRLRKDMKLDLNIQNLFNHRPEYDPRGNYGVNNYDNFLGRIVKLSFNYQFK</sequence>
<evidence type="ECO:0000313" key="15">
    <source>
        <dbReference type="EMBL" id="PXX44217.1"/>
    </source>
</evidence>
<evidence type="ECO:0000256" key="8">
    <source>
        <dbReference type="ARBA" id="ARBA00023170"/>
    </source>
</evidence>
<dbReference type="InterPro" id="IPR000531">
    <property type="entry name" value="Beta-barrel_TonB"/>
</dbReference>
<evidence type="ECO:0000259" key="13">
    <source>
        <dbReference type="Pfam" id="PF00593"/>
    </source>
</evidence>